<proteinExistence type="predicted"/>
<reference evidence="2 3" key="1">
    <citation type="submission" date="2017-09" db="EMBL/GenBank/DDBJ databases">
        <title>Depth-based differentiation of microbial function through sediment-hosted aquifers and enrichment of novel symbionts in the deep terrestrial subsurface.</title>
        <authorList>
            <person name="Probst A.J."/>
            <person name="Ladd B."/>
            <person name="Jarett J.K."/>
            <person name="Geller-Mcgrath D.E."/>
            <person name="Sieber C.M."/>
            <person name="Emerson J.B."/>
            <person name="Anantharaman K."/>
            <person name="Thomas B.C."/>
            <person name="Malmstrom R."/>
            <person name="Stieglmeier M."/>
            <person name="Klingl A."/>
            <person name="Woyke T."/>
            <person name="Ryan C.M."/>
            <person name="Banfield J.F."/>
        </authorList>
    </citation>
    <scope>NUCLEOTIDE SEQUENCE [LARGE SCALE GENOMIC DNA]</scope>
    <source>
        <strain evidence="2">CG11_big_fil_rev_8_21_14_0_20_38_23</strain>
    </source>
</reference>
<accession>A0A2H0NBT7</accession>
<keyword evidence="1" id="KW-1133">Transmembrane helix</keyword>
<sequence>MLVLLISLAILLIVFILQLLYFYGFLKRPVIFKYLFWFVVAVAVLIFIYLTFLQGEIWRQSPLFRFLVPPFKPPLFVIVYNITHLGINYLISLGAAFIFLILAIKANLFFQKRFFEDEEPYLGALAIFILSHPFFLYYLTSVLGLGLLSSVFVSLFKKQKVRLSFYHFWLPLAILVIIIRIIYAR</sequence>
<feature type="transmembrane region" description="Helical" evidence="1">
    <location>
        <begin position="6"/>
        <end position="23"/>
    </location>
</feature>
<evidence type="ECO:0008006" key="4">
    <source>
        <dbReference type="Google" id="ProtNLM"/>
    </source>
</evidence>
<organism evidence="2 3">
    <name type="scientific">Candidatus Jorgensenbacteria bacterium CG11_big_fil_rev_8_21_14_0_20_38_23</name>
    <dbReference type="NCBI Taxonomy" id="1974594"/>
    <lineage>
        <taxon>Bacteria</taxon>
        <taxon>Candidatus Joergenseniibacteriota</taxon>
    </lineage>
</organism>
<protein>
    <recommendedName>
        <fullName evidence="4">Prepilin type IV endopeptidase peptidase domain-containing protein</fullName>
    </recommendedName>
</protein>
<comment type="caution">
    <text evidence="2">The sequence shown here is derived from an EMBL/GenBank/DDBJ whole genome shotgun (WGS) entry which is preliminary data.</text>
</comment>
<dbReference type="AlphaFoldDB" id="A0A2H0NBT7"/>
<evidence type="ECO:0000313" key="3">
    <source>
        <dbReference type="Proteomes" id="UP000228867"/>
    </source>
</evidence>
<feature type="transmembrane region" description="Helical" evidence="1">
    <location>
        <begin position="165"/>
        <end position="183"/>
    </location>
</feature>
<evidence type="ECO:0000256" key="1">
    <source>
        <dbReference type="SAM" id="Phobius"/>
    </source>
</evidence>
<feature type="transmembrane region" description="Helical" evidence="1">
    <location>
        <begin position="125"/>
        <end position="153"/>
    </location>
</feature>
<evidence type="ECO:0000313" key="2">
    <source>
        <dbReference type="EMBL" id="PIR06360.1"/>
    </source>
</evidence>
<name>A0A2H0NBT7_9BACT</name>
<dbReference type="EMBL" id="PCWR01000057">
    <property type="protein sequence ID" value="PIR06360.1"/>
    <property type="molecule type" value="Genomic_DNA"/>
</dbReference>
<keyword evidence="1" id="KW-0472">Membrane</keyword>
<dbReference type="Proteomes" id="UP000228867">
    <property type="component" value="Unassembled WGS sequence"/>
</dbReference>
<gene>
    <name evidence="2" type="ORF">COV54_02660</name>
</gene>
<feature type="transmembrane region" description="Helical" evidence="1">
    <location>
        <begin position="75"/>
        <end position="104"/>
    </location>
</feature>
<feature type="transmembrane region" description="Helical" evidence="1">
    <location>
        <begin position="35"/>
        <end position="55"/>
    </location>
</feature>
<keyword evidence="1" id="KW-0812">Transmembrane</keyword>